<dbReference type="Proteomes" id="UP000620124">
    <property type="component" value="Unassembled WGS sequence"/>
</dbReference>
<dbReference type="AlphaFoldDB" id="A0A8H7CTN9"/>
<keyword evidence="2" id="KW-0808">Transferase</keyword>
<organism evidence="2 3">
    <name type="scientific">Mycena venus</name>
    <dbReference type="NCBI Taxonomy" id="2733690"/>
    <lineage>
        <taxon>Eukaryota</taxon>
        <taxon>Fungi</taxon>
        <taxon>Dikarya</taxon>
        <taxon>Basidiomycota</taxon>
        <taxon>Agaricomycotina</taxon>
        <taxon>Agaricomycetes</taxon>
        <taxon>Agaricomycetidae</taxon>
        <taxon>Agaricales</taxon>
        <taxon>Marasmiineae</taxon>
        <taxon>Mycenaceae</taxon>
        <taxon>Mycena</taxon>
    </lineage>
</organism>
<dbReference type="EMBL" id="JACAZI010000010">
    <property type="protein sequence ID" value="KAF7350004.1"/>
    <property type="molecule type" value="Genomic_DNA"/>
</dbReference>
<evidence type="ECO:0000256" key="1">
    <source>
        <dbReference type="SAM" id="Phobius"/>
    </source>
</evidence>
<keyword evidence="1" id="KW-0812">Transmembrane</keyword>
<evidence type="ECO:0000313" key="2">
    <source>
        <dbReference type="EMBL" id="KAF7350004.1"/>
    </source>
</evidence>
<feature type="transmembrane region" description="Helical" evidence="1">
    <location>
        <begin position="152"/>
        <end position="172"/>
    </location>
</feature>
<protein>
    <submittedName>
        <fullName evidence="2">Glycosyltransferase family 2 protein</fullName>
    </submittedName>
</protein>
<accession>A0A8H7CTN9</accession>
<dbReference type="GO" id="GO:0016740">
    <property type="term" value="F:transferase activity"/>
    <property type="evidence" value="ECO:0007669"/>
    <property type="project" value="UniProtKB-KW"/>
</dbReference>
<dbReference type="OrthoDB" id="2903789at2759"/>
<keyword evidence="1" id="KW-1133">Transmembrane helix</keyword>
<evidence type="ECO:0000313" key="3">
    <source>
        <dbReference type="Proteomes" id="UP000620124"/>
    </source>
</evidence>
<reference evidence="2" key="1">
    <citation type="submission" date="2020-05" db="EMBL/GenBank/DDBJ databases">
        <title>Mycena genomes resolve the evolution of fungal bioluminescence.</title>
        <authorList>
            <person name="Tsai I.J."/>
        </authorList>
    </citation>
    <scope>NUCLEOTIDE SEQUENCE</scope>
    <source>
        <strain evidence="2">CCC161011</strain>
    </source>
</reference>
<name>A0A8H7CTN9_9AGAR</name>
<sequence length="275" mass="29897">MLAGNDDDGQPMGDRCLRCTLDQGSVLDVLCPSSLVLSFISTGNYPQREALRRSHSLLAREDIHESGLALFKHGATLCRKRSSAAIPPNPSFPTSSTAPKVKSKDGCLGHYVVSPKGPWILYCYLITFLVPLALMRACGLRTPEQQRARRETIGLISLILTLMAVVGPITLVRPRPSAAPPPNRFHGGAIGDSFIGKGSVVINGYDHDFGNFHHPAAGSVFDGTTDPLFVGNWRITGNDISFMFQKTNQKCLRVVKNANGISIMGKGEAMDWYFP</sequence>
<proteinExistence type="predicted"/>
<keyword evidence="1" id="KW-0472">Membrane</keyword>
<comment type="caution">
    <text evidence="2">The sequence shown here is derived from an EMBL/GenBank/DDBJ whole genome shotgun (WGS) entry which is preliminary data.</text>
</comment>
<keyword evidence="3" id="KW-1185">Reference proteome</keyword>
<feature type="transmembrane region" description="Helical" evidence="1">
    <location>
        <begin position="119"/>
        <end position="140"/>
    </location>
</feature>
<gene>
    <name evidence="2" type="ORF">MVEN_01302000</name>
</gene>